<dbReference type="Gene3D" id="6.10.340.10">
    <property type="match status" value="1"/>
</dbReference>
<dbReference type="SUPFAM" id="SSF55785">
    <property type="entry name" value="PYP-like sensor domain (PAS domain)"/>
    <property type="match status" value="1"/>
</dbReference>
<dbReference type="CDD" id="cd17546">
    <property type="entry name" value="REC_hyHK_CKI1_RcsC-like"/>
    <property type="match status" value="1"/>
</dbReference>
<dbReference type="InterPro" id="IPR011006">
    <property type="entry name" value="CheY-like_superfamily"/>
</dbReference>
<keyword evidence="21" id="KW-1185">Reference proteome</keyword>
<dbReference type="SMART" id="SM00388">
    <property type="entry name" value="HisKA"/>
    <property type="match status" value="1"/>
</dbReference>
<dbReference type="Pfam" id="PF02518">
    <property type="entry name" value="HATPase_c"/>
    <property type="match status" value="1"/>
</dbReference>
<dbReference type="CDD" id="cd16922">
    <property type="entry name" value="HATPase_EvgS-ArcB-TorS-like"/>
    <property type="match status" value="1"/>
</dbReference>
<name>A0A562RHK8_9BACT</name>
<evidence type="ECO:0000313" key="20">
    <source>
        <dbReference type="EMBL" id="TWI68597.1"/>
    </source>
</evidence>
<keyword evidence="7" id="KW-0547">Nucleotide-binding</keyword>
<evidence type="ECO:0000256" key="2">
    <source>
        <dbReference type="ARBA" id="ARBA00004370"/>
    </source>
</evidence>
<dbReference type="PROSITE" id="PS50110">
    <property type="entry name" value="RESPONSE_REGULATORY"/>
    <property type="match status" value="1"/>
</dbReference>
<evidence type="ECO:0000256" key="12">
    <source>
        <dbReference type="PROSITE-ProRule" id="PRU00169"/>
    </source>
</evidence>
<accession>A0A562RHK8</accession>
<evidence type="ECO:0000259" key="19">
    <source>
        <dbReference type="PROSITE" id="PS50885"/>
    </source>
</evidence>
<dbReference type="SMART" id="SM00448">
    <property type="entry name" value="REC"/>
    <property type="match status" value="1"/>
</dbReference>
<dbReference type="SMART" id="SM00304">
    <property type="entry name" value="HAMP"/>
    <property type="match status" value="1"/>
</dbReference>
<evidence type="ECO:0000256" key="10">
    <source>
        <dbReference type="ARBA" id="ARBA00022989"/>
    </source>
</evidence>
<dbReference type="PROSITE" id="PS50109">
    <property type="entry name" value="HIS_KIN"/>
    <property type="match status" value="1"/>
</dbReference>
<feature type="domain" description="Response regulatory" evidence="16">
    <location>
        <begin position="762"/>
        <end position="876"/>
    </location>
</feature>
<dbReference type="SUPFAM" id="SSF47384">
    <property type="entry name" value="Homodimeric domain of signal transducing histidine kinase"/>
    <property type="match status" value="1"/>
</dbReference>
<keyword evidence="6 14" id="KW-0812">Transmembrane</keyword>
<dbReference type="FunFam" id="1.10.287.130:FF:000004">
    <property type="entry name" value="Ethylene receptor 1"/>
    <property type="match status" value="1"/>
</dbReference>
<comment type="catalytic activity">
    <reaction evidence="1">
        <text>ATP + protein L-histidine = ADP + protein N-phospho-L-histidine.</text>
        <dbReference type="EC" id="2.7.13.3"/>
    </reaction>
</comment>
<organism evidence="20 21">
    <name type="scientific">Desulfobotulus alkaliphilus</name>
    <dbReference type="NCBI Taxonomy" id="622671"/>
    <lineage>
        <taxon>Bacteria</taxon>
        <taxon>Pseudomonadati</taxon>
        <taxon>Thermodesulfobacteriota</taxon>
        <taxon>Desulfobacteria</taxon>
        <taxon>Desulfobacterales</taxon>
        <taxon>Desulfobacteraceae</taxon>
        <taxon>Desulfobotulus</taxon>
    </lineage>
</organism>
<dbReference type="PANTHER" id="PTHR43047:SF72">
    <property type="entry name" value="OSMOSENSING HISTIDINE PROTEIN KINASE SLN1"/>
    <property type="match status" value="1"/>
</dbReference>
<dbReference type="PROSITE" id="PS50113">
    <property type="entry name" value="PAC"/>
    <property type="match status" value="1"/>
</dbReference>
<dbReference type="Pfam" id="PF00072">
    <property type="entry name" value="Response_reg"/>
    <property type="match status" value="1"/>
</dbReference>
<keyword evidence="5" id="KW-0808">Transferase</keyword>
<dbReference type="PANTHER" id="PTHR43047">
    <property type="entry name" value="TWO-COMPONENT HISTIDINE PROTEIN KINASE"/>
    <property type="match status" value="1"/>
</dbReference>
<keyword evidence="11 14" id="KW-0472">Membrane</keyword>
<feature type="domain" description="PAC" evidence="18">
    <location>
        <begin position="421"/>
        <end position="473"/>
    </location>
</feature>
<dbReference type="InterPro" id="IPR003660">
    <property type="entry name" value="HAMP_dom"/>
</dbReference>
<dbReference type="PROSITE" id="PS50112">
    <property type="entry name" value="PAS"/>
    <property type="match status" value="1"/>
</dbReference>
<dbReference type="SUPFAM" id="SSF55874">
    <property type="entry name" value="ATPase domain of HSP90 chaperone/DNA topoisomerase II/histidine kinase"/>
    <property type="match status" value="1"/>
</dbReference>
<dbReference type="InterPro" id="IPR004358">
    <property type="entry name" value="Sig_transdc_His_kin-like_C"/>
</dbReference>
<dbReference type="InterPro" id="IPR001789">
    <property type="entry name" value="Sig_transdc_resp-reg_receiver"/>
</dbReference>
<evidence type="ECO:0000256" key="14">
    <source>
        <dbReference type="SAM" id="Phobius"/>
    </source>
</evidence>
<dbReference type="AlphaFoldDB" id="A0A562RHK8"/>
<keyword evidence="8" id="KW-0418">Kinase</keyword>
<dbReference type="PRINTS" id="PR00344">
    <property type="entry name" value="BCTRLSENSOR"/>
</dbReference>
<dbReference type="GO" id="GO:0009927">
    <property type="term" value="F:histidine phosphotransfer kinase activity"/>
    <property type="evidence" value="ECO:0007669"/>
    <property type="project" value="TreeGrafter"/>
</dbReference>
<evidence type="ECO:0000259" key="18">
    <source>
        <dbReference type="PROSITE" id="PS50113"/>
    </source>
</evidence>
<dbReference type="Gene3D" id="3.30.565.10">
    <property type="entry name" value="Histidine kinase-like ATPase, C-terminal domain"/>
    <property type="match status" value="1"/>
</dbReference>
<evidence type="ECO:0000259" key="16">
    <source>
        <dbReference type="PROSITE" id="PS50110"/>
    </source>
</evidence>
<evidence type="ECO:0000259" key="17">
    <source>
        <dbReference type="PROSITE" id="PS50112"/>
    </source>
</evidence>
<dbReference type="Pfam" id="PF00512">
    <property type="entry name" value="HisKA"/>
    <property type="match status" value="1"/>
</dbReference>
<evidence type="ECO:0000256" key="8">
    <source>
        <dbReference type="ARBA" id="ARBA00022777"/>
    </source>
</evidence>
<evidence type="ECO:0000259" key="15">
    <source>
        <dbReference type="PROSITE" id="PS50109"/>
    </source>
</evidence>
<dbReference type="CDD" id="cd00082">
    <property type="entry name" value="HisKA"/>
    <property type="match status" value="1"/>
</dbReference>
<dbReference type="Gene3D" id="3.30.450.20">
    <property type="entry name" value="PAS domain"/>
    <property type="match status" value="1"/>
</dbReference>
<dbReference type="Gene3D" id="3.40.50.2300">
    <property type="match status" value="1"/>
</dbReference>
<keyword evidence="13" id="KW-0175">Coiled coil</keyword>
<protein>
    <recommendedName>
        <fullName evidence="3">histidine kinase</fullName>
        <ecNumber evidence="3">2.7.13.3</ecNumber>
    </recommendedName>
</protein>
<feature type="coiled-coil region" evidence="13">
    <location>
        <begin position="475"/>
        <end position="505"/>
    </location>
</feature>
<comment type="caution">
    <text evidence="20">The sequence shown here is derived from an EMBL/GenBank/DDBJ whole genome shotgun (WGS) entry which is preliminary data.</text>
</comment>
<comment type="subcellular location">
    <subcellularLocation>
        <location evidence="2">Membrane</location>
    </subcellularLocation>
</comment>
<dbReference type="InterPro" id="IPR003661">
    <property type="entry name" value="HisK_dim/P_dom"/>
</dbReference>
<dbReference type="Pfam" id="PF00672">
    <property type="entry name" value="HAMP"/>
    <property type="match status" value="1"/>
</dbReference>
<evidence type="ECO:0000256" key="9">
    <source>
        <dbReference type="ARBA" id="ARBA00022840"/>
    </source>
</evidence>
<dbReference type="GO" id="GO:0000155">
    <property type="term" value="F:phosphorelay sensor kinase activity"/>
    <property type="evidence" value="ECO:0007669"/>
    <property type="project" value="InterPro"/>
</dbReference>
<evidence type="ECO:0000256" key="3">
    <source>
        <dbReference type="ARBA" id="ARBA00012438"/>
    </source>
</evidence>
<dbReference type="RefSeq" id="WP_144685543.1">
    <property type="nucleotide sequence ID" value="NZ_VLLC01000020.1"/>
</dbReference>
<dbReference type="InterPro" id="IPR001610">
    <property type="entry name" value="PAC"/>
</dbReference>
<feature type="transmembrane region" description="Helical" evidence="14">
    <location>
        <begin position="21"/>
        <end position="40"/>
    </location>
</feature>
<keyword evidence="10 14" id="KW-1133">Transmembrane helix</keyword>
<dbReference type="InterPro" id="IPR036097">
    <property type="entry name" value="HisK_dim/P_sf"/>
</dbReference>
<dbReference type="InterPro" id="IPR035965">
    <property type="entry name" value="PAS-like_dom_sf"/>
</dbReference>
<gene>
    <name evidence="20" type="ORF">LZ24_02433</name>
</gene>
<evidence type="ECO:0000256" key="7">
    <source>
        <dbReference type="ARBA" id="ARBA00022741"/>
    </source>
</evidence>
<reference evidence="20 21" key="1">
    <citation type="submission" date="2019-07" db="EMBL/GenBank/DDBJ databases">
        <title>Genome sequencing of 100 strains of the haloalkaliphilic chemolithoautotrophic sulfur-oxidizing bacterium Thioalkalivibrio.</title>
        <authorList>
            <person name="Muyzer G."/>
        </authorList>
    </citation>
    <scope>NUCLEOTIDE SEQUENCE [LARGE SCALE GENOMIC DNA]</scope>
    <source>
        <strain evidence="20 21">ASO4-4</strain>
    </source>
</reference>
<dbReference type="NCBIfam" id="TIGR00229">
    <property type="entry name" value="sensory_box"/>
    <property type="match status" value="1"/>
</dbReference>
<dbReference type="CDD" id="cd06225">
    <property type="entry name" value="HAMP"/>
    <property type="match status" value="1"/>
</dbReference>
<dbReference type="GO" id="GO:0005524">
    <property type="term" value="F:ATP binding"/>
    <property type="evidence" value="ECO:0007669"/>
    <property type="project" value="UniProtKB-KW"/>
</dbReference>
<dbReference type="EMBL" id="VLLC01000020">
    <property type="protein sequence ID" value="TWI68597.1"/>
    <property type="molecule type" value="Genomic_DNA"/>
</dbReference>
<dbReference type="EC" id="2.7.13.3" evidence="3"/>
<evidence type="ECO:0000256" key="6">
    <source>
        <dbReference type="ARBA" id="ARBA00022692"/>
    </source>
</evidence>
<feature type="domain" description="PAS" evidence="17">
    <location>
        <begin position="345"/>
        <end position="417"/>
    </location>
</feature>
<dbReference type="InterPro" id="IPR000014">
    <property type="entry name" value="PAS"/>
</dbReference>
<feature type="domain" description="HAMP" evidence="19">
    <location>
        <begin position="284"/>
        <end position="337"/>
    </location>
</feature>
<dbReference type="InterPro" id="IPR036890">
    <property type="entry name" value="HATPase_C_sf"/>
</dbReference>
<dbReference type="PROSITE" id="PS50885">
    <property type="entry name" value="HAMP"/>
    <property type="match status" value="1"/>
</dbReference>
<evidence type="ECO:0000256" key="4">
    <source>
        <dbReference type="ARBA" id="ARBA00022553"/>
    </source>
</evidence>
<sequence>MKILRNLRPNPGFASYILCRVIPPTLIIMLLASLTGLWMARSAILSSVHTRLEATADTQQMQIEDRIHSLKNQLIHLAANDLIINGLIHTIDREIYLPLFFQSLSLTGSPWERIALVDYMGEEIIASQPQSSVPPALPAPSMIQELAGNNSLLHLSAGGLHMAVPILVHGFQEGALTLFLPLDDIPRLKEMDRSDMDMVFLNGDNEVIIANASYRQRFGLRMPKDTSDWISMSREIEGLPGVTLVLGMDSAIVLSPVKKMAFYMMLTTGISILALIASVITGARLAVKSVKKLSMAMGKIASHKDLSHRIRLDLPLELQQLARAFNQTMETLQDTTASKEALEQSRERFDLAVRGSNDGIWDWDLKNNTLFLSPKWKEQLGYGDGELKNHIDTFKDLLHPEDREWVLERTELFITGTISHHELEFRMLHKSGTHRWILARGAALRDASGTPYRLAGSHTDVTQRKETEIRLTESRDALKESNQSLEEALAIAEEMAQKARQANIAKSRFLANMSHEIRTPMNAILGFSHILARDAELSPRQTEHLNTIIRSGRHLLQLINDILDMSKIEAGQSTLTLSDFSPEDLIGDLEIIFRSRAMEKGLQFLLEKSTDLPAYVHGDETKLRQMLLNLLGNAVKFTQTGGVTLRVRADQYGEDAGKKLFLLIFEVADSGPGIPEKEKEHIFEPFLQAEEGIRAGGTGLGLAISRNFAEMMNGSLSFTSLRNFGSCFRLEIPLPAMDHPVQPEAYVLSPVMTLAPGSAPVRILVADDAEDNRALVAALLQPMGFEIREAENGRQAIDIFESWFPHAILMDMRMPVMDGYEAIRHIKSGSRPSFILALTATAFEDERKTVMDTGVDAYLRKPFQPQELFNLLAIHLGIEYSFQDVSPEKPQASPPVSKRLPPCRDVLSAEEQKQMLEAVTEGDIKNILELIENLRQRNAVAAGILQEMARTYAYDKILAWLG</sequence>
<dbReference type="SMART" id="SM00387">
    <property type="entry name" value="HATPase_c"/>
    <property type="match status" value="1"/>
</dbReference>
<evidence type="ECO:0000256" key="11">
    <source>
        <dbReference type="ARBA" id="ARBA00023136"/>
    </source>
</evidence>
<dbReference type="Gene3D" id="1.10.287.130">
    <property type="match status" value="1"/>
</dbReference>
<dbReference type="InterPro" id="IPR005467">
    <property type="entry name" value="His_kinase_dom"/>
</dbReference>
<feature type="domain" description="Histidine kinase" evidence="15">
    <location>
        <begin position="512"/>
        <end position="736"/>
    </location>
</feature>
<dbReference type="InterPro" id="IPR000700">
    <property type="entry name" value="PAS-assoc_C"/>
</dbReference>
<evidence type="ECO:0000256" key="5">
    <source>
        <dbReference type="ARBA" id="ARBA00022679"/>
    </source>
</evidence>
<dbReference type="InterPro" id="IPR013655">
    <property type="entry name" value="PAS_fold_3"/>
</dbReference>
<dbReference type="Proteomes" id="UP000318307">
    <property type="component" value="Unassembled WGS sequence"/>
</dbReference>
<dbReference type="InterPro" id="IPR003594">
    <property type="entry name" value="HATPase_dom"/>
</dbReference>
<keyword evidence="4 12" id="KW-0597">Phosphoprotein</keyword>
<dbReference type="GO" id="GO:0005886">
    <property type="term" value="C:plasma membrane"/>
    <property type="evidence" value="ECO:0007669"/>
    <property type="project" value="TreeGrafter"/>
</dbReference>
<dbReference type="SMART" id="SM00086">
    <property type="entry name" value="PAC"/>
    <property type="match status" value="1"/>
</dbReference>
<keyword evidence="9" id="KW-0067">ATP-binding</keyword>
<proteinExistence type="predicted"/>
<dbReference type="FunFam" id="3.30.565.10:FF:000010">
    <property type="entry name" value="Sensor histidine kinase RcsC"/>
    <property type="match status" value="1"/>
</dbReference>
<dbReference type="SUPFAM" id="SSF52172">
    <property type="entry name" value="CheY-like"/>
    <property type="match status" value="1"/>
</dbReference>
<feature type="modified residue" description="4-aspartylphosphate" evidence="12">
    <location>
        <position position="811"/>
    </location>
</feature>
<dbReference type="CDD" id="cd00130">
    <property type="entry name" value="PAS"/>
    <property type="match status" value="1"/>
</dbReference>
<dbReference type="OrthoDB" id="415806at2"/>
<dbReference type="SMART" id="SM00091">
    <property type="entry name" value="PAS"/>
    <property type="match status" value="1"/>
</dbReference>
<evidence type="ECO:0000256" key="13">
    <source>
        <dbReference type="SAM" id="Coils"/>
    </source>
</evidence>
<evidence type="ECO:0000313" key="21">
    <source>
        <dbReference type="Proteomes" id="UP000318307"/>
    </source>
</evidence>
<evidence type="ECO:0000256" key="1">
    <source>
        <dbReference type="ARBA" id="ARBA00000085"/>
    </source>
</evidence>
<dbReference type="Pfam" id="PF08447">
    <property type="entry name" value="PAS_3"/>
    <property type="match status" value="1"/>
</dbReference>